<evidence type="ECO:0000256" key="9">
    <source>
        <dbReference type="SAM" id="MobiDB-lite"/>
    </source>
</evidence>
<keyword evidence="2" id="KW-0479">Metal-binding</keyword>
<dbReference type="PANTHER" id="PTHR24388:SF53">
    <property type="entry name" value="CHORION TRANSCRIPTION FACTOR CF2-RELATED"/>
    <property type="match status" value="1"/>
</dbReference>
<keyword evidence="12" id="KW-1185">Reference proteome</keyword>
<protein>
    <recommendedName>
        <fullName evidence="10">C2H2-type domain-containing protein</fullName>
    </recommendedName>
</protein>
<keyword evidence="4 8" id="KW-0863">Zinc-finger</keyword>
<comment type="caution">
    <text evidence="11">The sequence shown here is derived from an EMBL/GenBank/DDBJ whole genome shotgun (WGS) entry which is preliminary data.</text>
</comment>
<dbReference type="GO" id="GO:0000981">
    <property type="term" value="F:DNA-binding transcription factor activity, RNA polymerase II-specific"/>
    <property type="evidence" value="ECO:0007669"/>
    <property type="project" value="TreeGrafter"/>
</dbReference>
<dbReference type="AlphaFoldDB" id="A0AAW0YFR3"/>
<keyword evidence="3" id="KW-0677">Repeat</keyword>
<sequence>MALVLPKVPPGNEMTTTILHQKGFHKEEVIVEIYVNHEYSWALCLRNYSADVVVSLQPRGGLAAVMAAVRRGSTLQAGSVMLADRQASCMGRISDDVGTSRPIEGGIKPFVCGWCPYRALRRGDMKKHLRTHTGEKPYLCPSCAFRSADSSALHRHIRARHPHHQVHLQQQKQYEGPAPLL</sequence>
<comment type="similarity">
    <text evidence="7">Belongs to the snail C2H2-type zinc-finger protein family.</text>
</comment>
<evidence type="ECO:0000259" key="10">
    <source>
        <dbReference type="PROSITE" id="PS50157"/>
    </source>
</evidence>
<comment type="subcellular location">
    <subcellularLocation>
        <location evidence="1">Nucleus</location>
    </subcellularLocation>
</comment>
<name>A0AAW0YFR3_CHEQU</name>
<keyword evidence="5" id="KW-0862">Zinc</keyword>
<accession>A0AAW0YFR3</accession>
<proteinExistence type="inferred from homology"/>
<dbReference type="InterPro" id="IPR050527">
    <property type="entry name" value="Snail/Krueppel_Znf"/>
</dbReference>
<feature type="region of interest" description="Disordered" evidence="9">
    <location>
        <begin position="161"/>
        <end position="181"/>
    </location>
</feature>
<dbReference type="EMBL" id="JARKIK010000007">
    <property type="protein sequence ID" value="KAK8750768.1"/>
    <property type="molecule type" value="Genomic_DNA"/>
</dbReference>
<dbReference type="Gene3D" id="3.30.160.60">
    <property type="entry name" value="Classic Zinc Finger"/>
    <property type="match status" value="2"/>
</dbReference>
<dbReference type="InterPro" id="IPR013087">
    <property type="entry name" value="Znf_C2H2_type"/>
</dbReference>
<evidence type="ECO:0000256" key="4">
    <source>
        <dbReference type="ARBA" id="ARBA00022771"/>
    </source>
</evidence>
<keyword evidence="6" id="KW-0539">Nucleus</keyword>
<dbReference type="FunFam" id="3.30.160.60:FF:000145">
    <property type="entry name" value="Zinc finger protein 574"/>
    <property type="match status" value="1"/>
</dbReference>
<reference evidence="11 12" key="1">
    <citation type="journal article" date="2024" name="BMC Genomics">
        <title>Genome assembly of redclaw crayfish (Cherax quadricarinatus) provides insights into its immune adaptation and hypoxia tolerance.</title>
        <authorList>
            <person name="Liu Z."/>
            <person name="Zheng J."/>
            <person name="Li H."/>
            <person name="Fang K."/>
            <person name="Wang S."/>
            <person name="He J."/>
            <person name="Zhou D."/>
            <person name="Weng S."/>
            <person name="Chi M."/>
            <person name="Gu Z."/>
            <person name="He J."/>
            <person name="Li F."/>
            <person name="Wang M."/>
        </authorList>
    </citation>
    <scope>NUCLEOTIDE SEQUENCE [LARGE SCALE GENOMIC DNA]</scope>
    <source>
        <strain evidence="11">ZL_2023a</strain>
    </source>
</reference>
<evidence type="ECO:0000256" key="7">
    <source>
        <dbReference type="ARBA" id="ARBA00037948"/>
    </source>
</evidence>
<evidence type="ECO:0000313" key="12">
    <source>
        <dbReference type="Proteomes" id="UP001445076"/>
    </source>
</evidence>
<evidence type="ECO:0000256" key="8">
    <source>
        <dbReference type="PROSITE-ProRule" id="PRU00042"/>
    </source>
</evidence>
<evidence type="ECO:0000256" key="1">
    <source>
        <dbReference type="ARBA" id="ARBA00004123"/>
    </source>
</evidence>
<dbReference type="InterPro" id="IPR036236">
    <property type="entry name" value="Znf_C2H2_sf"/>
</dbReference>
<dbReference type="PANTHER" id="PTHR24388">
    <property type="entry name" value="ZINC FINGER PROTEIN"/>
    <property type="match status" value="1"/>
</dbReference>
<dbReference type="PROSITE" id="PS50157">
    <property type="entry name" value="ZINC_FINGER_C2H2_2"/>
    <property type="match status" value="1"/>
</dbReference>
<dbReference type="GO" id="GO:0005634">
    <property type="term" value="C:nucleus"/>
    <property type="evidence" value="ECO:0007669"/>
    <property type="project" value="UniProtKB-SubCell"/>
</dbReference>
<dbReference type="GO" id="GO:0000978">
    <property type="term" value="F:RNA polymerase II cis-regulatory region sequence-specific DNA binding"/>
    <property type="evidence" value="ECO:0007669"/>
    <property type="project" value="TreeGrafter"/>
</dbReference>
<gene>
    <name evidence="11" type="ORF">OTU49_015005</name>
</gene>
<dbReference type="Proteomes" id="UP001445076">
    <property type="component" value="Unassembled WGS sequence"/>
</dbReference>
<dbReference type="SMART" id="SM00355">
    <property type="entry name" value="ZnF_C2H2"/>
    <property type="match status" value="2"/>
</dbReference>
<evidence type="ECO:0000313" key="11">
    <source>
        <dbReference type="EMBL" id="KAK8750768.1"/>
    </source>
</evidence>
<evidence type="ECO:0000256" key="6">
    <source>
        <dbReference type="ARBA" id="ARBA00023242"/>
    </source>
</evidence>
<dbReference type="SUPFAM" id="SSF57667">
    <property type="entry name" value="beta-beta-alpha zinc fingers"/>
    <property type="match status" value="1"/>
</dbReference>
<dbReference type="GO" id="GO:0008270">
    <property type="term" value="F:zinc ion binding"/>
    <property type="evidence" value="ECO:0007669"/>
    <property type="project" value="UniProtKB-KW"/>
</dbReference>
<feature type="domain" description="C2H2-type" evidence="10">
    <location>
        <begin position="110"/>
        <end position="137"/>
    </location>
</feature>
<evidence type="ECO:0000256" key="3">
    <source>
        <dbReference type="ARBA" id="ARBA00022737"/>
    </source>
</evidence>
<reference evidence="11" key="2">
    <citation type="submission" date="2024-01" db="EMBL/GenBank/DDBJ databases">
        <authorList>
            <person name="He J."/>
            <person name="Wang M."/>
            <person name="Zheng J."/>
            <person name="Liu Z."/>
        </authorList>
    </citation>
    <scope>NUCLEOTIDE SEQUENCE</scope>
    <source>
        <strain evidence="11">ZL_2023a</strain>
        <tissue evidence="11">Muscle</tissue>
    </source>
</reference>
<evidence type="ECO:0000256" key="2">
    <source>
        <dbReference type="ARBA" id="ARBA00022723"/>
    </source>
</evidence>
<evidence type="ECO:0000256" key="5">
    <source>
        <dbReference type="ARBA" id="ARBA00022833"/>
    </source>
</evidence>
<organism evidence="11 12">
    <name type="scientific">Cherax quadricarinatus</name>
    <name type="common">Australian red claw crayfish</name>
    <dbReference type="NCBI Taxonomy" id="27406"/>
    <lineage>
        <taxon>Eukaryota</taxon>
        <taxon>Metazoa</taxon>
        <taxon>Ecdysozoa</taxon>
        <taxon>Arthropoda</taxon>
        <taxon>Crustacea</taxon>
        <taxon>Multicrustacea</taxon>
        <taxon>Malacostraca</taxon>
        <taxon>Eumalacostraca</taxon>
        <taxon>Eucarida</taxon>
        <taxon>Decapoda</taxon>
        <taxon>Pleocyemata</taxon>
        <taxon>Astacidea</taxon>
        <taxon>Parastacoidea</taxon>
        <taxon>Parastacidae</taxon>
        <taxon>Cherax</taxon>
    </lineage>
</organism>
<dbReference type="EMBL" id="JARKIK010000007">
    <property type="protein sequence ID" value="KAK8750794.1"/>
    <property type="molecule type" value="Genomic_DNA"/>
</dbReference>